<dbReference type="PANTHER" id="PTHR10314">
    <property type="entry name" value="CYSTATHIONINE BETA-SYNTHASE"/>
    <property type="match status" value="1"/>
</dbReference>
<protein>
    <recommendedName>
        <fullName evidence="1">Tryptophan synthase beta chain-like PALP domain-containing protein</fullName>
    </recommendedName>
</protein>
<proteinExistence type="predicted"/>
<evidence type="ECO:0000313" key="2">
    <source>
        <dbReference type="EMBL" id="KKL09940.1"/>
    </source>
</evidence>
<name>A0A0F9AKN5_9ZZZZ</name>
<dbReference type="InterPro" id="IPR001926">
    <property type="entry name" value="TrpB-like_PALP"/>
</dbReference>
<dbReference type="AlphaFoldDB" id="A0A0F9AKN5"/>
<organism evidence="2">
    <name type="scientific">marine sediment metagenome</name>
    <dbReference type="NCBI Taxonomy" id="412755"/>
    <lineage>
        <taxon>unclassified sequences</taxon>
        <taxon>metagenomes</taxon>
        <taxon>ecological metagenomes</taxon>
    </lineage>
</organism>
<dbReference type="Gene3D" id="3.40.50.1100">
    <property type="match status" value="2"/>
</dbReference>
<feature type="domain" description="Tryptophan synthase beta chain-like PALP" evidence="1">
    <location>
        <begin position="44"/>
        <end position="268"/>
    </location>
</feature>
<dbReference type="Pfam" id="PF00291">
    <property type="entry name" value="PALP"/>
    <property type="match status" value="1"/>
</dbReference>
<accession>A0A0F9AKN5</accession>
<dbReference type="EMBL" id="LAZR01042266">
    <property type="protein sequence ID" value="KKL09940.1"/>
    <property type="molecule type" value="Genomic_DNA"/>
</dbReference>
<feature type="non-terminal residue" evidence="2">
    <location>
        <position position="1"/>
    </location>
</feature>
<gene>
    <name evidence="2" type="ORF">LCGC14_2560830</name>
</gene>
<dbReference type="InterPro" id="IPR036052">
    <property type="entry name" value="TrpB-like_PALP_sf"/>
</dbReference>
<sequence length="431" mass="48625">FRITWKNEPKDRGGIYGGVNYVEFPRELTGLDAKIIALVGKWFPTGSHKVGATYGCLAPALVSGNFDSVNQKAVWPSTGNYCRGGAYNSALLVCESIAILPEEMSKERFDWLSNIAGEVIATPGCESNVKEIFDKCKELREERGDDIVIFNQFEEFGNYLWHYEVTGNAVKEVLDKEMGHGESYRGFVSSTGSAGTIAAGDFLKSIYPESKIAATEALQCPTLLRNGFGGHRIEGIGDKHVPWVHNVKNTDMVIAIDDADCMGILRLFNEEVGKDYLAGKGVSEEIVDKLDLVGISGISNLLGAIKFARYYELREDDVVVTILTDSMDLYESRKIEMHEAYGKFTRENAAEVYHGALKNQRIDNVLELSYYEKLRIHNLKYFTWIEQQGKDLDELDAQWYEFPDYWERLQQQVAEIDRRIEQFNTHTGLLA</sequence>
<evidence type="ECO:0000259" key="1">
    <source>
        <dbReference type="Pfam" id="PF00291"/>
    </source>
</evidence>
<reference evidence="2" key="1">
    <citation type="journal article" date="2015" name="Nature">
        <title>Complex archaea that bridge the gap between prokaryotes and eukaryotes.</title>
        <authorList>
            <person name="Spang A."/>
            <person name="Saw J.H."/>
            <person name="Jorgensen S.L."/>
            <person name="Zaremba-Niedzwiedzka K."/>
            <person name="Martijn J."/>
            <person name="Lind A.E."/>
            <person name="van Eijk R."/>
            <person name="Schleper C."/>
            <person name="Guy L."/>
            <person name="Ettema T.J."/>
        </authorList>
    </citation>
    <scope>NUCLEOTIDE SEQUENCE</scope>
</reference>
<dbReference type="SUPFAM" id="SSF53686">
    <property type="entry name" value="Tryptophan synthase beta subunit-like PLP-dependent enzymes"/>
    <property type="match status" value="1"/>
</dbReference>
<comment type="caution">
    <text evidence="2">The sequence shown here is derived from an EMBL/GenBank/DDBJ whole genome shotgun (WGS) entry which is preliminary data.</text>
</comment>
<dbReference type="InterPro" id="IPR050214">
    <property type="entry name" value="Cys_Synth/Cystath_Beta-Synth"/>
</dbReference>